<dbReference type="SUPFAM" id="SSF55874">
    <property type="entry name" value="ATPase domain of HSP90 chaperone/DNA topoisomerase II/histidine kinase"/>
    <property type="match status" value="1"/>
</dbReference>
<evidence type="ECO:0000256" key="6">
    <source>
        <dbReference type="ARBA" id="ARBA00022777"/>
    </source>
</evidence>
<dbReference type="Pfam" id="PF08448">
    <property type="entry name" value="PAS_4"/>
    <property type="match status" value="1"/>
</dbReference>
<dbReference type="InterPro" id="IPR003660">
    <property type="entry name" value="HAMP_dom"/>
</dbReference>
<dbReference type="CDD" id="cd00082">
    <property type="entry name" value="HisKA"/>
    <property type="match status" value="1"/>
</dbReference>
<dbReference type="Pfam" id="PF02518">
    <property type="entry name" value="HATPase_c"/>
    <property type="match status" value="1"/>
</dbReference>
<keyword evidence="4 9" id="KW-0597">Phosphoprotein</keyword>
<evidence type="ECO:0000259" key="14">
    <source>
        <dbReference type="PROSITE" id="PS50894"/>
    </source>
</evidence>
<dbReference type="Pfam" id="PF00512">
    <property type="entry name" value="HisKA"/>
    <property type="match status" value="1"/>
</dbReference>
<feature type="domain" description="Histidine kinase" evidence="11">
    <location>
        <begin position="372"/>
        <end position="594"/>
    </location>
</feature>
<dbReference type="Pfam" id="PF00072">
    <property type="entry name" value="Response_reg"/>
    <property type="match status" value="1"/>
</dbReference>
<evidence type="ECO:0000256" key="8">
    <source>
        <dbReference type="PROSITE-ProRule" id="PRU00110"/>
    </source>
</evidence>
<evidence type="ECO:0000259" key="11">
    <source>
        <dbReference type="PROSITE" id="PS50109"/>
    </source>
</evidence>
<feature type="modified residue" description="4-aspartylphosphate" evidence="9">
    <location>
        <position position="797"/>
    </location>
</feature>
<dbReference type="EMBL" id="JAAOCD010000002">
    <property type="protein sequence ID" value="NHK97782.1"/>
    <property type="molecule type" value="Genomic_DNA"/>
</dbReference>
<dbReference type="EC" id="2.7.13.3" evidence="3"/>
<gene>
    <name evidence="15" type="ORF">G7087_05280</name>
</gene>
<evidence type="ECO:0000259" key="13">
    <source>
        <dbReference type="PROSITE" id="PS50885"/>
    </source>
</evidence>
<dbReference type="SUPFAM" id="SSF47226">
    <property type="entry name" value="Histidine-containing phosphotransfer domain, HPT domain"/>
    <property type="match status" value="1"/>
</dbReference>
<dbReference type="InterPro" id="IPR004358">
    <property type="entry name" value="Sig_transdc_His_kin-like_C"/>
</dbReference>
<evidence type="ECO:0000259" key="12">
    <source>
        <dbReference type="PROSITE" id="PS50110"/>
    </source>
</evidence>
<accession>A0ABX0HVE4</accession>
<dbReference type="SUPFAM" id="SSF52172">
    <property type="entry name" value="CheY-like"/>
    <property type="match status" value="2"/>
</dbReference>
<dbReference type="Gene3D" id="3.30.450.20">
    <property type="entry name" value="PAS domain"/>
    <property type="match status" value="1"/>
</dbReference>
<dbReference type="CDD" id="cd16922">
    <property type="entry name" value="HATPase_EvgS-ArcB-TorS-like"/>
    <property type="match status" value="1"/>
</dbReference>
<protein>
    <recommendedName>
        <fullName evidence="3">histidine kinase</fullName>
        <ecNumber evidence="3">2.7.13.3</ecNumber>
    </recommendedName>
</protein>
<dbReference type="InterPro" id="IPR005467">
    <property type="entry name" value="His_kinase_dom"/>
</dbReference>
<feature type="domain" description="Response regulatory" evidence="12">
    <location>
        <begin position="748"/>
        <end position="864"/>
    </location>
</feature>
<evidence type="ECO:0000313" key="15">
    <source>
        <dbReference type="EMBL" id="NHK97782.1"/>
    </source>
</evidence>
<dbReference type="InterPro" id="IPR003594">
    <property type="entry name" value="HATPase_dom"/>
</dbReference>
<dbReference type="InterPro" id="IPR035965">
    <property type="entry name" value="PAS-like_dom_sf"/>
</dbReference>
<dbReference type="Proteomes" id="UP000802098">
    <property type="component" value="Unassembled WGS sequence"/>
</dbReference>
<keyword evidence="16" id="KW-1185">Reference proteome</keyword>
<dbReference type="InterPro" id="IPR008207">
    <property type="entry name" value="Sig_transdc_His_kin_Hpt_dom"/>
</dbReference>
<keyword evidence="6" id="KW-0418">Kinase</keyword>
<dbReference type="Pfam" id="PF01627">
    <property type="entry name" value="Hpt"/>
    <property type="match status" value="1"/>
</dbReference>
<feature type="domain" description="HAMP" evidence="13">
    <location>
        <begin position="174"/>
        <end position="228"/>
    </location>
</feature>
<dbReference type="InterPro" id="IPR036890">
    <property type="entry name" value="HATPase_C_sf"/>
</dbReference>
<feature type="modified residue" description="4-aspartylphosphate" evidence="9">
    <location>
        <position position="660"/>
    </location>
</feature>
<organism evidence="15 16">
    <name type="scientific">Rubrivivax benzoatilyticus</name>
    <dbReference type="NCBI Taxonomy" id="316997"/>
    <lineage>
        <taxon>Bacteria</taxon>
        <taxon>Pseudomonadati</taxon>
        <taxon>Pseudomonadota</taxon>
        <taxon>Betaproteobacteria</taxon>
        <taxon>Burkholderiales</taxon>
        <taxon>Sphaerotilaceae</taxon>
        <taxon>Rubrivivax</taxon>
    </lineage>
</organism>
<keyword evidence="5" id="KW-0808">Transferase</keyword>
<evidence type="ECO:0000256" key="2">
    <source>
        <dbReference type="ARBA" id="ARBA00004370"/>
    </source>
</evidence>
<keyword evidence="10" id="KW-0812">Transmembrane</keyword>
<dbReference type="SMART" id="SM00448">
    <property type="entry name" value="REC"/>
    <property type="match status" value="1"/>
</dbReference>
<keyword evidence="10" id="KW-0472">Membrane</keyword>
<proteinExistence type="predicted"/>
<dbReference type="InterPro" id="IPR003661">
    <property type="entry name" value="HisK_dim/P_dom"/>
</dbReference>
<dbReference type="InterPro" id="IPR036097">
    <property type="entry name" value="HisK_dim/P_sf"/>
</dbReference>
<keyword evidence="7" id="KW-0902">Two-component regulatory system</keyword>
<dbReference type="Gene3D" id="3.40.50.2300">
    <property type="match status" value="2"/>
</dbReference>
<dbReference type="CDD" id="cd17546">
    <property type="entry name" value="REC_hyHK_CKI1_RcsC-like"/>
    <property type="match status" value="1"/>
</dbReference>
<feature type="domain" description="HPt" evidence="14">
    <location>
        <begin position="906"/>
        <end position="999"/>
    </location>
</feature>
<feature type="domain" description="Response regulatory" evidence="12">
    <location>
        <begin position="611"/>
        <end position="724"/>
    </location>
</feature>
<dbReference type="SMART" id="SM00388">
    <property type="entry name" value="HisKA"/>
    <property type="match status" value="1"/>
</dbReference>
<dbReference type="PANTHER" id="PTHR45339:SF5">
    <property type="entry name" value="HISTIDINE KINASE"/>
    <property type="match status" value="1"/>
</dbReference>
<feature type="modified residue" description="Phosphohistidine" evidence="8">
    <location>
        <position position="945"/>
    </location>
</feature>
<evidence type="ECO:0000256" key="10">
    <source>
        <dbReference type="SAM" id="Phobius"/>
    </source>
</evidence>
<dbReference type="Gene3D" id="1.20.120.160">
    <property type="entry name" value="HPT domain"/>
    <property type="match status" value="1"/>
</dbReference>
<comment type="catalytic activity">
    <reaction evidence="1">
        <text>ATP + protein L-histidine = ADP + protein N-phospho-L-histidine.</text>
        <dbReference type="EC" id="2.7.13.3"/>
    </reaction>
</comment>
<dbReference type="PROSITE" id="PS50894">
    <property type="entry name" value="HPT"/>
    <property type="match status" value="1"/>
</dbReference>
<evidence type="ECO:0000256" key="9">
    <source>
        <dbReference type="PROSITE-ProRule" id="PRU00169"/>
    </source>
</evidence>
<feature type="transmembrane region" description="Helical" evidence="10">
    <location>
        <begin position="153"/>
        <end position="172"/>
    </location>
</feature>
<dbReference type="CDD" id="cd00130">
    <property type="entry name" value="PAS"/>
    <property type="match status" value="1"/>
</dbReference>
<dbReference type="SMART" id="SM00304">
    <property type="entry name" value="HAMP"/>
    <property type="match status" value="1"/>
</dbReference>
<evidence type="ECO:0000256" key="1">
    <source>
        <dbReference type="ARBA" id="ARBA00000085"/>
    </source>
</evidence>
<sequence length="1013" mass="106800">MSRPAAMPPAMRRLSRELLLRVAAASVVLVLLATLANAWISHRDERGRQREQVQAVLGAYGPALAKAVWELDDASVQVQLQGLRSFPALLSAEVRGRGIDERYAKPGANPVHAGETLRHPLPAPDGQGTVAVLELRLDEDWLNGQVWQASRQFAAAALVEMLLLAALVYALVARSVSRPLERLHAHVRALDLSRLGEPAPRPPGPANELHALADGITGLQRALQHQLALQTRQFDEVLRRMADGAGVVDADGRIVVCNPAWAAMLGAAGPAQALGLPATAWLAEPSWDTLAARLAQAGTLPAEDLSLRRADGGTLATEASFAVFARADAGAPARVQLVLRDVSARRETERTLVAAREAAEAATRAKSDFLANMSHEIRTPMNAILGMTALALRTELDPRQRDYLEKTRAAAQSLLGIVNVILDFSKIEAGRLELEHDEFELDAVLDGVAAIVALQAHDRGLGFLLDVSEQVPRRLVGDALRLSQVLVNLCGNAVKFSERGEVLVRVEALDAADPHLQRLRFVVHDEGIGLSPQDLERLFRPFSQVDASTTRRYGGTGLGLAISRQLVQAMGGDIAVRSSPGRGSEFAFDAVFGRSDRPAAAARRAPREGLRLLAAHASARARTILAARAAEIGCSAAAASSGDEAAAALAAGAVDLVLLDAALIAADAGLPARLRALAGPAARLVALVPYGADDAARPLPAGVDTLLAAPVTTATLLALLESLFGRDAPAPGEPLPRPPAPRRLEGLRVLLAEDNPVNQELTLELLRQAGASTALAGDGLEALAWLARERFDAVLMDVQMPVLDGLEATRRLRRLPGLEALPVIAMTAHAMASDREACLAAGMNDHLAKPFEPDVLIERLRHWTGIDAAPAVAPAAAPAAAGAHAVLPPTLPGLDRATGLRFAAGQPALYRRVLELFAQSRAGMPATIVEQCRGGDLAAAASALHMLKSESATIGATALREATRTLEAAVRSGERAAIDAALPVFDAELRQVLDGLAAAFGTPAAETQASRLS</sequence>
<name>A0ABX0HVE4_9BURK</name>
<dbReference type="InterPro" id="IPR013656">
    <property type="entry name" value="PAS_4"/>
</dbReference>
<dbReference type="PROSITE" id="PS50109">
    <property type="entry name" value="HIS_KIN"/>
    <property type="match status" value="1"/>
</dbReference>
<dbReference type="PROSITE" id="PS50110">
    <property type="entry name" value="RESPONSE_REGULATORY"/>
    <property type="match status" value="2"/>
</dbReference>
<evidence type="ECO:0000313" key="16">
    <source>
        <dbReference type="Proteomes" id="UP000802098"/>
    </source>
</evidence>
<evidence type="ECO:0000256" key="4">
    <source>
        <dbReference type="ARBA" id="ARBA00022553"/>
    </source>
</evidence>
<dbReference type="InterPro" id="IPR036641">
    <property type="entry name" value="HPT_dom_sf"/>
</dbReference>
<dbReference type="RefSeq" id="WP_051141703.1">
    <property type="nucleotide sequence ID" value="NZ_JAAOCD010000002.1"/>
</dbReference>
<dbReference type="PROSITE" id="PS50885">
    <property type="entry name" value="HAMP"/>
    <property type="match status" value="1"/>
</dbReference>
<evidence type="ECO:0000256" key="7">
    <source>
        <dbReference type="ARBA" id="ARBA00023012"/>
    </source>
</evidence>
<dbReference type="NCBIfam" id="TIGR00229">
    <property type="entry name" value="sensory_box"/>
    <property type="match status" value="1"/>
</dbReference>
<evidence type="ECO:0000256" key="3">
    <source>
        <dbReference type="ARBA" id="ARBA00012438"/>
    </source>
</evidence>
<dbReference type="InterPro" id="IPR001789">
    <property type="entry name" value="Sig_transdc_resp-reg_receiver"/>
</dbReference>
<keyword evidence="10" id="KW-1133">Transmembrane helix</keyword>
<comment type="subcellular location">
    <subcellularLocation>
        <location evidence="2">Membrane</location>
    </subcellularLocation>
</comment>
<dbReference type="SMART" id="SM00387">
    <property type="entry name" value="HATPase_c"/>
    <property type="match status" value="1"/>
</dbReference>
<dbReference type="SUPFAM" id="SSF55785">
    <property type="entry name" value="PYP-like sensor domain (PAS domain)"/>
    <property type="match status" value="1"/>
</dbReference>
<dbReference type="SUPFAM" id="SSF47384">
    <property type="entry name" value="Homodimeric domain of signal transducing histidine kinase"/>
    <property type="match status" value="1"/>
</dbReference>
<dbReference type="InterPro" id="IPR011006">
    <property type="entry name" value="CheY-like_superfamily"/>
</dbReference>
<dbReference type="PRINTS" id="PR00344">
    <property type="entry name" value="BCTRLSENSOR"/>
</dbReference>
<dbReference type="InterPro" id="IPR000014">
    <property type="entry name" value="PAS"/>
</dbReference>
<dbReference type="SMART" id="SM00091">
    <property type="entry name" value="PAS"/>
    <property type="match status" value="1"/>
</dbReference>
<evidence type="ECO:0000256" key="5">
    <source>
        <dbReference type="ARBA" id="ARBA00022679"/>
    </source>
</evidence>
<reference evidence="15 16" key="1">
    <citation type="submission" date="2020-03" db="EMBL/GenBank/DDBJ databases">
        <title>Rubrivivax benzoatilyticus JA2 (sequenced after 10 years sub-culturing).</title>
        <authorList>
            <person name="Gupta D."/>
            <person name="Chintalapati S."/>
            <person name="Chintalapati V.R."/>
        </authorList>
    </citation>
    <scope>NUCLEOTIDE SEQUENCE [LARGE SCALE GENOMIC DNA]</scope>
    <source>
        <strain evidence="15 16">JA2-Mal</strain>
    </source>
</reference>
<dbReference type="Gene3D" id="1.10.287.130">
    <property type="match status" value="1"/>
</dbReference>
<dbReference type="PANTHER" id="PTHR45339">
    <property type="entry name" value="HYBRID SIGNAL TRANSDUCTION HISTIDINE KINASE J"/>
    <property type="match status" value="1"/>
</dbReference>
<dbReference type="Gene3D" id="3.30.565.10">
    <property type="entry name" value="Histidine kinase-like ATPase, C-terminal domain"/>
    <property type="match status" value="1"/>
</dbReference>
<comment type="caution">
    <text evidence="15">The sequence shown here is derived from an EMBL/GenBank/DDBJ whole genome shotgun (WGS) entry which is preliminary data.</text>
</comment>